<proteinExistence type="inferred from homology"/>
<dbReference type="InterPro" id="IPR015797">
    <property type="entry name" value="NUDIX_hydrolase-like_dom_sf"/>
</dbReference>
<dbReference type="Proteomes" id="UP000180057">
    <property type="component" value="Unassembled WGS sequence"/>
</dbReference>
<comment type="similarity">
    <text evidence="2 6">Belongs to the Nudix hydrolase family.</text>
</comment>
<evidence type="ECO:0000256" key="5">
    <source>
        <dbReference type="ARBA" id="ARBA00022842"/>
    </source>
</evidence>
<dbReference type="OrthoDB" id="9131041at2"/>
<dbReference type="SUPFAM" id="SSF55811">
    <property type="entry name" value="Nudix"/>
    <property type="match status" value="1"/>
</dbReference>
<dbReference type="InterPro" id="IPR000086">
    <property type="entry name" value="NUDIX_hydrolase_dom"/>
</dbReference>
<dbReference type="STRING" id="472963.BKP45_11275"/>
<dbReference type="PROSITE" id="PS00893">
    <property type="entry name" value="NUDIX_BOX"/>
    <property type="match status" value="1"/>
</dbReference>
<dbReference type="PANTHER" id="PTHR43758">
    <property type="entry name" value="7,8-DIHYDRO-8-OXOGUANINE TRIPHOSPHATASE"/>
    <property type="match status" value="1"/>
</dbReference>
<keyword evidence="10" id="KW-1185">Reference proteome</keyword>
<organism evidence="9 10">
    <name type="scientific">Anaerobacillus alkalidiazotrophicus</name>
    <dbReference type="NCBI Taxonomy" id="472963"/>
    <lineage>
        <taxon>Bacteria</taxon>
        <taxon>Bacillati</taxon>
        <taxon>Bacillota</taxon>
        <taxon>Bacilli</taxon>
        <taxon>Bacillales</taxon>
        <taxon>Bacillaceae</taxon>
        <taxon>Anaerobacillus</taxon>
    </lineage>
</organism>
<accession>A0A1S2M5J8</accession>
<reference evidence="9 10" key="1">
    <citation type="submission" date="2016-10" db="EMBL/GenBank/DDBJ databases">
        <title>Draft genome sequences of four alkaliphilic bacteria belonging to the Anaerobacillus genus.</title>
        <authorList>
            <person name="Bassil N.M."/>
            <person name="Lloyd J.R."/>
        </authorList>
    </citation>
    <scope>NUCLEOTIDE SEQUENCE [LARGE SCALE GENOMIC DNA]</scope>
    <source>
        <strain evidence="9 10">DSM 22531</strain>
    </source>
</reference>
<dbReference type="CDD" id="cd04665">
    <property type="entry name" value="NUDIX_RppH"/>
    <property type="match status" value="1"/>
</dbReference>
<keyword evidence="4 6" id="KW-0378">Hydrolase</keyword>
<dbReference type="Gene3D" id="3.90.79.10">
    <property type="entry name" value="Nucleoside Triphosphate Pyrophosphohydrolase"/>
    <property type="match status" value="1"/>
</dbReference>
<keyword evidence="3" id="KW-0479">Metal-binding</keyword>
<dbReference type="InterPro" id="IPR020476">
    <property type="entry name" value="Nudix_hydrolase"/>
</dbReference>
<dbReference type="EMBL" id="MLQS01000017">
    <property type="protein sequence ID" value="OIJ20019.1"/>
    <property type="molecule type" value="Genomic_DNA"/>
</dbReference>
<evidence type="ECO:0000313" key="10">
    <source>
        <dbReference type="Proteomes" id="UP000180057"/>
    </source>
</evidence>
<name>A0A1S2M5J8_9BACI</name>
<gene>
    <name evidence="9" type="ORF">BKP45_11275</name>
    <name evidence="8" type="ORF">BKP45_16990</name>
</gene>
<dbReference type="GO" id="GO:0046872">
    <property type="term" value="F:metal ion binding"/>
    <property type="evidence" value="ECO:0007669"/>
    <property type="project" value="UniProtKB-KW"/>
</dbReference>
<dbReference type="PROSITE" id="PS51462">
    <property type="entry name" value="NUDIX"/>
    <property type="match status" value="1"/>
</dbReference>
<evidence type="ECO:0000256" key="3">
    <source>
        <dbReference type="ARBA" id="ARBA00022723"/>
    </source>
</evidence>
<dbReference type="Pfam" id="PF00293">
    <property type="entry name" value="NUDIX"/>
    <property type="match status" value="1"/>
</dbReference>
<dbReference type="InterPro" id="IPR014078">
    <property type="entry name" value="Nudix_YtkD"/>
</dbReference>
<dbReference type="NCBIfam" id="TIGR02705">
    <property type="entry name" value="nudix_YtkD"/>
    <property type="match status" value="1"/>
</dbReference>
<dbReference type="AlphaFoldDB" id="A0A1S2M5J8"/>
<dbReference type="GO" id="GO:0005737">
    <property type="term" value="C:cytoplasm"/>
    <property type="evidence" value="ECO:0007669"/>
    <property type="project" value="TreeGrafter"/>
</dbReference>
<dbReference type="PRINTS" id="PR00502">
    <property type="entry name" value="NUDIXFAMILY"/>
</dbReference>
<evidence type="ECO:0000259" key="7">
    <source>
        <dbReference type="PROSITE" id="PS51462"/>
    </source>
</evidence>
<evidence type="ECO:0000313" key="8">
    <source>
        <dbReference type="EMBL" id="OIJ18574.1"/>
    </source>
</evidence>
<evidence type="ECO:0000256" key="4">
    <source>
        <dbReference type="ARBA" id="ARBA00022801"/>
    </source>
</evidence>
<evidence type="ECO:0000313" key="9">
    <source>
        <dbReference type="EMBL" id="OIJ20019.1"/>
    </source>
</evidence>
<evidence type="ECO:0000256" key="2">
    <source>
        <dbReference type="ARBA" id="ARBA00005582"/>
    </source>
</evidence>
<dbReference type="GO" id="GO:0016818">
    <property type="term" value="F:hydrolase activity, acting on acid anhydrides, in phosphorus-containing anhydrides"/>
    <property type="evidence" value="ECO:0007669"/>
    <property type="project" value="TreeGrafter"/>
</dbReference>
<protein>
    <submittedName>
        <fullName evidence="9">Nucleoside triphosphatase YtkD</fullName>
    </submittedName>
</protein>
<dbReference type="PANTHER" id="PTHR43758:SF8">
    <property type="entry name" value="8-OXO-DGTP DIPHOSPHATASE YTKD-RELATED"/>
    <property type="match status" value="1"/>
</dbReference>
<sequence>MLNQTFSFVDYYKNTVELSFVPNAFSKNPKHVWIICQFNNKWLLTCHEERGFEFPGGKVEEGETADQAAVREVYEETGGIIKKILKLGQYKVTAKHEIVIKDVYYAQIDRLEKREHYFETKGPTLFNDLPENIRENKQFSFLMKDGVLTHCLDIIKKKELSF</sequence>
<comment type="caution">
    <text evidence="9">The sequence shown here is derived from an EMBL/GenBank/DDBJ whole genome shotgun (WGS) entry which is preliminary data.</text>
</comment>
<dbReference type="InterPro" id="IPR020084">
    <property type="entry name" value="NUDIX_hydrolase_CS"/>
</dbReference>
<comment type="cofactor">
    <cofactor evidence="1">
        <name>Mg(2+)</name>
        <dbReference type="ChEBI" id="CHEBI:18420"/>
    </cofactor>
</comment>
<evidence type="ECO:0000256" key="6">
    <source>
        <dbReference type="RuleBase" id="RU003476"/>
    </source>
</evidence>
<evidence type="ECO:0000256" key="1">
    <source>
        <dbReference type="ARBA" id="ARBA00001946"/>
    </source>
</evidence>
<keyword evidence="5" id="KW-0460">Magnesium</keyword>
<dbReference type="EMBL" id="MLQS01000030">
    <property type="protein sequence ID" value="OIJ18574.1"/>
    <property type="molecule type" value="Genomic_DNA"/>
</dbReference>
<feature type="domain" description="Nudix hydrolase" evidence="7">
    <location>
        <begin position="10"/>
        <end position="162"/>
    </location>
</feature>